<organism evidence="4 5">
    <name type="scientific">Enterovibrio norvegicus FF-454</name>
    <dbReference type="NCBI Taxonomy" id="1185651"/>
    <lineage>
        <taxon>Bacteria</taxon>
        <taxon>Pseudomonadati</taxon>
        <taxon>Pseudomonadota</taxon>
        <taxon>Gammaproteobacteria</taxon>
        <taxon>Vibrionales</taxon>
        <taxon>Vibrionaceae</taxon>
        <taxon>Enterovibrio</taxon>
    </lineage>
</organism>
<dbReference type="Proteomes" id="UP000095039">
    <property type="component" value="Unassembled WGS sequence"/>
</dbReference>
<protein>
    <recommendedName>
        <fullName evidence="6">ATPase</fullName>
    </recommendedName>
</protein>
<sequence>MKNLRLSALAVVLVSSITACQSTSEPAQIASETNGVSQQSQNTLQIYEKAKSDYARWLAKMEESKELRLYSKDAVEDLFDAWEDAVDVYEDFDSNPAKATESYSVFSSGTYAQTFDKRMVKVATLHAELLTLKETADSLLAEAIAEMAYLDMINAEAVFASRYSRIARDYRALFEYVADNDLDDAQVKQVQFLDKAKALEVAVALQINVVPLNNELVLLRREGFKSVAPISYTKAGATLEQAEAVVTADPRDISAIEKAVLAVKFEIGHLKHIGLEVKRFRNIDDGKFEPLILDLENQLHRIAQAFEKIDLRDKPIKQQTDALASKAEALAQTLNNTADVDPELKQLMAKLESVNTNLSLAEQDKETLSAQVTTLEAKKASDESLIDDLRMVIDTIKPKDANAAAASDPVSAPSNGTDTSSTEKPKV</sequence>
<keyword evidence="3" id="KW-0732">Signal</keyword>
<dbReference type="EMBL" id="AJWN02000106">
    <property type="protein sequence ID" value="OEE57748.1"/>
    <property type="molecule type" value="Genomic_DNA"/>
</dbReference>
<evidence type="ECO:0000256" key="1">
    <source>
        <dbReference type="SAM" id="Coils"/>
    </source>
</evidence>
<feature type="coiled-coil region" evidence="1">
    <location>
        <begin position="344"/>
        <end position="378"/>
    </location>
</feature>
<dbReference type="RefSeq" id="WP_016958213.1">
    <property type="nucleotide sequence ID" value="NZ_AJWN02000106.1"/>
</dbReference>
<evidence type="ECO:0000256" key="3">
    <source>
        <dbReference type="SAM" id="SignalP"/>
    </source>
</evidence>
<dbReference type="AlphaFoldDB" id="A0A1E5BWV5"/>
<feature type="region of interest" description="Disordered" evidence="2">
    <location>
        <begin position="400"/>
        <end position="427"/>
    </location>
</feature>
<keyword evidence="5" id="KW-1185">Reference proteome</keyword>
<evidence type="ECO:0000313" key="4">
    <source>
        <dbReference type="EMBL" id="OEE57748.1"/>
    </source>
</evidence>
<evidence type="ECO:0000313" key="5">
    <source>
        <dbReference type="Proteomes" id="UP000095039"/>
    </source>
</evidence>
<keyword evidence="1" id="KW-0175">Coiled coil</keyword>
<reference evidence="4 5" key="1">
    <citation type="journal article" date="2012" name="Science">
        <title>Ecological populations of bacteria act as socially cohesive units of antibiotic production and resistance.</title>
        <authorList>
            <person name="Cordero O.X."/>
            <person name="Wildschutte H."/>
            <person name="Kirkup B."/>
            <person name="Proehl S."/>
            <person name="Ngo L."/>
            <person name="Hussain F."/>
            <person name="Le Roux F."/>
            <person name="Mincer T."/>
            <person name="Polz M.F."/>
        </authorList>
    </citation>
    <scope>NUCLEOTIDE SEQUENCE [LARGE SCALE GENOMIC DNA]</scope>
    <source>
        <strain evidence="4 5">FF-454</strain>
    </source>
</reference>
<feature type="compositionally biased region" description="Low complexity" evidence="2">
    <location>
        <begin position="401"/>
        <end position="415"/>
    </location>
</feature>
<dbReference type="Gene3D" id="1.20.1480.30">
    <property type="entry name" value="Designed four-helix bundle protein"/>
    <property type="match status" value="1"/>
</dbReference>
<proteinExistence type="predicted"/>
<name>A0A1E5BWV5_9GAMM</name>
<evidence type="ECO:0000256" key="2">
    <source>
        <dbReference type="SAM" id="MobiDB-lite"/>
    </source>
</evidence>
<dbReference type="PROSITE" id="PS51257">
    <property type="entry name" value="PROKAR_LIPOPROTEIN"/>
    <property type="match status" value="1"/>
</dbReference>
<gene>
    <name evidence="4" type="ORF">A1OK_16725</name>
</gene>
<accession>A0A1E5BWV5</accession>
<feature type="chain" id="PRO_5009172130" description="ATPase" evidence="3">
    <location>
        <begin position="22"/>
        <end position="427"/>
    </location>
</feature>
<evidence type="ECO:0008006" key="6">
    <source>
        <dbReference type="Google" id="ProtNLM"/>
    </source>
</evidence>
<feature type="signal peptide" evidence="3">
    <location>
        <begin position="1"/>
        <end position="21"/>
    </location>
</feature>
<comment type="caution">
    <text evidence="4">The sequence shown here is derived from an EMBL/GenBank/DDBJ whole genome shotgun (WGS) entry which is preliminary data.</text>
</comment>